<dbReference type="Gene3D" id="3.10.105.10">
    <property type="entry name" value="Dipeptide-binding Protein, Domain 3"/>
    <property type="match status" value="1"/>
</dbReference>
<dbReference type="RefSeq" id="WP_166951214.1">
    <property type="nucleotide sequence ID" value="NZ_JAASQI010000003.1"/>
</dbReference>
<dbReference type="Pfam" id="PF00496">
    <property type="entry name" value="SBP_bac_5"/>
    <property type="match status" value="1"/>
</dbReference>
<feature type="domain" description="Solute-binding protein family 5" evidence="6">
    <location>
        <begin position="107"/>
        <end position="452"/>
    </location>
</feature>
<comment type="similarity">
    <text evidence="2">Belongs to the bacterial solute-binding protein 5 family.</text>
</comment>
<name>A0ABX0V054_9HYPH</name>
<proteinExistence type="inferred from homology"/>
<dbReference type="EMBL" id="JAASQI010000003">
    <property type="protein sequence ID" value="NIJ58003.1"/>
    <property type="molecule type" value="Genomic_DNA"/>
</dbReference>
<gene>
    <name evidence="7" type="ORF">FHS82_001839</name>
</gene>
<dbReference type="Proteomes" id="UP001429580">
    <property type="component" value="Unassembled WGS sequence"/>
</dbReference>
<keyword evidence="5" id="KW-0472">Membrane</keyword>
<dbReference type="CDD" id="cd08503">
    <property type="entry name" value="PBP2_NikA_DppA_OppA_like_17"/>
    <property type="match status" value="1"/>
</dbReference>
<dbReference type="InterPro" id="IPR030678">
    <property type="entry name" value="Peptide/Ni-bd"/>
</dbReference>
<dbReference type="Gene3D" id="3.40.190.10">
    <property type="entry name" value="Periplasmic binding protein-like II"/>
    <property type="match status" value="1"/>
</dbReference>
<dbReference type="InterPro" id="IPR039424">
    <property type="entry name" value="SBP_5"/>
</dbReference>
<sequence>MTNNITNWTKADDARVLDAIRRGASRRELLAFLMAGGVSLAAGGAVLGSAGRAHAATPRKGGKVRAAGWTTSTADTLDPAIASHSTDYVRLCSFYNRLTFLDADLAPQMELAESIETGDAKTWTVKLRSGVTFHSGKTLDANDVVFSLKRHLDPAVGSKVNAIAKQMTEIKAVDPTTVTITLASPNADLPTLLGIHQFMIIADGTKDFTTANGTGPFLCKEFKPGVRSIAVRNPNYWRSSGPWVDEIEFIGIPDDNARVNALLSGDVQIVGSMNPRAIRQIEAQPGFEMMITPSGGYTNLNMRLDMSPGDAEGFVTGIRHLINREQILKAVARGIGDIANDQPLPLTNRYHNAALKPAAFDPEKAKFHLSKSGLLNQTIPVVASDAATLSVEMASVLQQEGARIGMKFDIKRVPADGYWSNYWLKAPMHFGNINARPTADSYFSLLYASDAAWNESRFKSAAFDELLVKARGELDEAKRKELYGEMQVMVAQQAGTVIPLFMANLDALNSKVRGMKPNPLGNLMGFAFPEYIWLAE</sequence>
<keyword evidence="4" id="KW-0732">Signal</keyword>
<keyword evidence="5" id="KW-0812">Transmembrane</keyword>
<comment type="caution">
    <text evidence="7">The sequence shown here is derived from an EMBL/GenBank/DDBJ whole genome shotgun (WGS) entry which is preliminary data.</text>
</comment>
<comment type="subcellular location">
    <subcellularLocation>
        <location evidence="1">Periplasm</location>
    </subcellularLocation>
</comment>
<evidence type="ECO:0000256" key="2">
    <source>
        <dbReference type="ARBA" id="ARBA00005695"/>
    </source>
</evidence>
<keyword evidence="5" id="KW-1133">Transmembrane helix</keyword>
<dbReference type="SUPFAM" id="SSF53850">
    <property type="entry name" value="Periplasmic binding protein-like II"/>
    <property type="match status" value="1"/>
</dbReference>
<evidence type="ECO:0000313" key="8">
    <source>
        <dbReference type="Proteomes" id="UP001429580"/>
    </source>
</evidence>
<dbReference type="InterPro" id="IPR000914">
    <property type="entry name" value="SBP_5_dom"/>
</dbReference>
<dbReference type="InterPro" id="IPR006311">
    <property type="entry name" value="TAT_signal"/>
</dbReference>
<evidence type="ECO:0000256" key="1">
    <source>
        <dbReference type="ARBA" id="ARBA00004418"/>
    </source>
</evidence>
<feature type="transmembrane region" description="Helical" evidence="5">
    <location>
        <begin position="29"/>
        <end position="50"/>
    </location>
</feature>
<evidence type="ECO:0000256" key="5">
    <source>
        <dbReference type="SAM" id="Phobius"/>
    </source>
</evidence>
<dbReference type="PIRSF" id="PIRSF002741">
    <property type="entry name" value="MppA"/>
    <property type="match status" value="1"/>
</dbReference>
<keyword evidence="8" id="KW-1185">Reference proteome</keyword>
<dbReference type="PROSITE" id="PS51318">
    <property type="entry name" value="TAT"/>
    <property type="match status" value="1"/>
</dbReference>
<reference evidence="7 8" key="1">
    <citation type="submission" date="2020-03" db="EMBL/GenBank/DDBJ databases">
        <title>Genomic Encyclopedia of Type Strains, Phase IV (KMG-IV): sequencing the most valuable type-strain genomes for metagenomic binning, comparative biology and taxonomic classification.</title>
        <authorList>
            <person name="Goeker M."/>
        </authorList>
    </citation>
    <scope>NUCLEOTIDE SEQUENCE [LARGE SCALE GENOMIC DNA]</scope>
    <source>
        <strain evidence="7 8">DSM 103870</strain>
    </source>
</reference>
<organism evidence="7 8">
    <name type="scientific">Pseudochelatococcus lubricantis</name>
    <dbReference type="NCBI Taxonomy" id="1538102"/>
    <lineage>
        <taxon>Bacteria</taxon>
        <taxon>Pseudomonadati</taxon>
        <taxon>Pseudomonadota</taxon>
        <taxon>Alphaproteobacteria</taxon>
        <taxon>Hyphomicrobiales</taxon>
        <taxon>Chelatococcaceae</taxon>
        <taxon>Pseudochelatococcus</taxon>
    </lineage>
</organism>
<dbReference type="PANTHER" id="PTHR30290">
    <property type="entry name" value="PERIPLASMIC BINDING COMPONENT OF ABC TRANSPORTER"/>
    <property type="match status" value="1"/>
</dbReference>
<keyword evidence="3" id="KW-0813">Transport</keyword>
<accession>A0ABX0V054</accession>
<dbReference type="PANTHER" id="PTHR30290:SF9">
    <property type="entry name" value="OLIGOPEPTIDE-BINDING PROTEIN APPA"/>
    <property type="match status" value="1"/>
</dbReference>
<evidence type="ECO:0000313" key="7">
    <source>
        <dbReference type="EMBL" id="NIJ58003.1"/>
    </source>
</evidence>
<evidence type="ECO:0000259" key="6">
    <source>
        <dbReference type="Pfam" id="PF00496"/>
    </source>
</evidence>
<protein>
    <submittedName>
        <fullName evidence="7">Peptide/nickel transport system substrate-binding protein</fullName>
    </submittedName>
</protein>
<evidence type="ECO:0000256" key="3">
    <source>
        <dbReference type="ARBA" id="ARBA00022448"/>
    </source>
</evidence>
<evidence type="ECO:0000256" key="4">
    <source>
        <dbReference type="ARBA" id="ARBA00022729"/>
    </source>
</evidence>